<feature type="transmembrane region" description="Helical" evidence="1">
    <location>
        <begin position="31"/>
        <end position="52"/>
    </location>
</feature>
<keyword evidence="1" id="KW-0472">Membrane</keyword>
<protein>
    <submittedName>
        <fullName evidence="2">Uncharacterized protein</fullName>
    </submittedName>
</protein>
<dbReference type="OrthoDB" id="799516at2"/>
<proteinExistence type="predicted"/>
<dbReference type="Proteomes" id="UP000307244">
    <property type="component" value="Unassembled WGS sequence"/>
</dbReference>
<organism evidence="2 3">
    <name type="scientific">Pedobacter frigoris</name>
    <dbReference type="NCBI Taxonomy" id="2571272"/>
    <lineage>
        <taxon>Bacteria</taxon>
        <taxon>Pseudomonadati</taxon>
        <taxon>Bacteroidota</taxon>
        <taxon>Sphingobacteriia</taxon>
        <taxon>Sphingobacteriales</taxon>
        <taxon>Sphingobacteriaceae</taxon>
        <taxon>Pedobacter</taxon>
    </lineage>
</organism>
<accession>A0A4U1CCD5</accession>
<reference evidence="2 3" key="1">
    <citation type="submission" date="2019-04" db="EMBL/GenBank/DDBJ databases">
        <title>Pedobacter sp. RP-3-15 sp. nov., isolated from Arctic soil.</title>
        <authorList>
            <person name="Dahal R.H."/>
            <person name="Kim D.-U."/>
        </authorList>
    </citation>
    <scope>NUCLEOTIDE SEQUENCE [LARGE SCALE GENOMIC DNA]</scope>
    <source>
        <strain evidence="2 3">RP-3-15</strain>
    </source>
</reference>
<dbReference type="EMBL" id="SWBQ01000007">
    <property type="protein sequence ID" value="TKC03756.1"/>
    <property type="molecule type" value="Genomic_DNA"/>
</dbReference>
<comment type="caution">
    <text evidence="2">The sequence shown here is derived from an EMBL/GenBank/DDBJ whole genome shotgun (WGS) entry which is preliminary data.</text>
</comment>
<keyword evidence="1" id="KW-0812">Transmembrane</keyword>
<keyword evidence="3" id="KW-1185">Reference proteome</keyword>
<sequence>MTTMSFVFFGLMLIPLVVFMAWLIRKDKKKNYLGIVVLALMAIVALVVIVRFDSKFLKNHPYLQNNKAHTPSYR</sequence>
<dbReference type="AlphaFoldDB" id="A0A4U1CCD5"/>
<evidence type="ECO:0000313" key="3">
    <source>
        <dbReference type="Proteomes" id="UP000307244"/>
    </source>
</evidence>
<gene>
    <name evidence="2" type="ORF">FA047_19545</name>
</gene>
<evidence type="ECO:0000256" key="1">
    <source>
        <dbReference type="SAM" id="Phobius"/>
    </source>
</evidence>
<evidence type="ECO:0000313" key="2">
    <source>
        <dbReference type="EMBL" id="TKC03756.1"/>
    </source>
</evidence>
<feature type="transmembrane region" description="Helical" evidence="1">
    <location>
        <begin position="6"/>
        <end position="24"/>
    </location>
</feature>
<name>A0A4U1CCD5_9SPHI</name>
<keyword evidence="1" id="KW-1133">Transmembrane helix</keyword>
<dbReference type="RefSeq" id="WP_136837779.1">
    <property type="nucleotide sequence ID" value="NZ_SWBQ01000007.1"/>
</dbReference>